<sequence length="116" mass="13266">MKSDGLGRTRCNQPAFRRLGNGHDPCSHVGGCVSWEDFLALSTECPVRIMKMEAFGRFIKHHFRTCQVVILSLGRRLWTWKTAAQRSHNKGSSHINETDDTCQKIFLVCVMRNDMV</sequence>
<evidence type="ECO:0000313" key="2">
    <source>
        <dbReference type="Proteomes" id="UP000030663"/>
    </source>
</evidence>
<gene>
    <name evidence="1" type="ORF">FOQG_06865</name>
</gene>
<keyword evidence="2" id="KW-1185">Reference proteome</keyword>
<dbReference type="HOGENOM" id="CLU_2096999_0_0_1"/>
<evidence type="ECO:0000313" key="1">
    <source>
        <dbReference type="EMBL" id="EXK90672.1"/>
    </source>
</evidence>
<name>X0D7U7_FUSOX</name>
<dbReference type="Proteomes" id="UP000030663">
    <property type="component" value="Unassembled WGS sequence"/>
</dbReference>
<accession>X0D7U7</accession>
<proteinExistence type="predicted"/>
<dbReference type="EMBL" id="JH658374">
    <property type="protein sequence ID" value="EXK90672.1"/>
    <property type="molecule type" value="Genomic_DNA"/>
</dbReference>
<dbReference type="AlphaFoldDB" id="X0D7U7"/>
<reference evidence="1 2" key="1">
    <citation type="submission" date="2011-11" db="EMBL/GenBank/DDBJ databases">
        <title>The Genome Sequence of Fusarium oxysporum PHW815.</title>
        <authorList>
            <consortium name="The Broad Institute Genome Sequencing Platform"/>
            <person name="Ma L.-J."/>
            <person name="Gale L.R."/>
            <person name="Schwartz D.C."/>
            <person name="Zhou S."/>
            <person name="Corby-Kistler H."/>
            <person name="Young S.K."/>
            <person name="Zeng Q."/>
            <person name="Gargeya S."/>
            <person name="Fitzgerald M."/>
            <person name="Haas B."/>
            <person name="Abouelleil A."/>
            <person name="Alvarado L."/>
            <person name="Arachchi H.M."/>
            <person name="Berlin A."/>
            <person name="Brown A."/>
            <person name="Chapman S.B."/>
            <person name="Chen Z."/>
            <person name="Dunbar C."/>
            <person name="Freedman E."/>
            <person name="Gearin G."/>
            <person name="Goldberg J."/>
            <person name="Griggs A."/>
            <person name="Gujja S."/>
            <person name="Heiman D."/>
            <person name="Howarth C."/>
            <person name="Larson L."/>
            <person name="Lui A."/>
            <person name="MacDonald P.J.P."/>
            <person name="Montmayeur A."/>
            <person name="Murphy C."/>
            <person name="Neiman D."/>
            <person name="Pearson M."/>
            <person name="Priest M."/>
            <person name="Roberts A."/>
            <person name="Saif S."/>
            <person name="Shea T."/>
            <person name="Shenoy N."/>
            <person name="Sisk P."/>
            <person name="Stolte C."/>
            <person name="Sykes S."/>
            <person name="Wortman J."/>
            <person name="Nusbaum C."/>
            <person name="Birren B."/>
        </authorList>
    </citation>
    <scope>NUCLEOTIDE SEQUENCE [LARGE SCALE GENOMIC DNA]</scope>
    <source>
        <strain evidence="1 2">54005</strain>
    </source>
</reference>
<organism evidence="1 2">
    <name type="scientific">Fusarium oxysporum f. sp. raphani 54005</name>
    <dbReference type="NCBI Taxonomy" id="1089458"/>
    <lineage>
        <taxon>Eukaryota</taxon>
        <taxon>Fungi</taxon>
        <taxon>Dikarya</taxon>
        <taxon>Ascomycota</taxon>
        <taxon>Pezizomycotina</taxon>
        <taxon>Sordariomycetes</taxon>
        <taxon>Hypocreomycetidae</taxon>
        <taxon>Hypocreales</taxon>
        <taxon>Nectriaceae</taxon>
        <taxon>Fusarium</taxon>
        <taxon>Fusarium oxysporum species complex</taxon>
    </lineage>
</organism>
<protein>
    <submittedName>
        <fullName evidence="1">Uncharacterized protein</fullName>
    </submittedName>
</protein>